<sequence length="115" mass="13230">MHVLHPAIRTSTIKTTSRHLRTSICNRMHNRGNLLSILLRMLEMSNITKNNKRFEEATDFINIASLDRRRVSRDLACGPQKDTRTINRGGQMGPPTAKSTQDRLLNLLRRRVDPL</sequence>
<gene>
    <name evidence="2" type="ORF">CDAR_515661</name>
</gene>
<comment type="caution">
    <text evidence="2">The sequence shown here is derived from an EMBL/GenBank/DDBJ whole genome shotgun (WGS) entry which is preliminary data.</text>
</comment>
<accession>A0AAV4S0Z4</accession>
<evidence type="ECO:0000313" key="2">
    <source>
        <dbReference type="EMBL" id="GIY27838.1"/>
    </source>
</evidence>
<dbReference type="Proteomes" id="UP001054837">
    <property type="component" value="Unassembled WGS sequence"/>
</dbReference>
<evidence type="ECO:0000256" key="1">
    <source>
        <dbReference type="SAM" id="MobiDB-lite"/>
    </source>
</evidence>
<feature type="region of interest" description="Disordered" evidence="1">
    <location>
        <begin position="79"/>
        <end position="105"/>
    </location>
</feature>
<evidence type="ECO:0000313" key="3">
    <source>
        <dbReference type="Proteomes" id="UP001054837"/>
    </source>
</evidence>
<proteinExistence type="predicted"/>
<organism evidence="2 3">
    <name type="scientific">Caerostris darwini</name>
    <dbReference type="NCBI Taxonomy" id="1538125"/>
    <lineage>
        <taxon>Eukaryota</taxon>
        <taxon>Metazoa</taxon>
        <taxon>Ecdysozoa</taxon>
        <taxon>Arthropoda</taxon>
        <taxon>Chelicerata</taxon>
        <taxon>Arachnida</taxon>
        <taxon>Araneae</taxon>
        <taxon>Araneomorphae</taxon>
        <taxon>Entelegynae</taxon>
        <taxon>Araneoidea</taxon>
        <taxon>Araneidae</taxon>
        <taxon>Caerostris</taxon>
    </lineage>
</organism>
<keyword evidence="3" id="KW-1185">Reference proteome</keyword>
<name>A0AAV4S0Z4_9ARAC</name>
<protein>
    <submittedName>
        <fullName evidence="2">Uncharacterized protein</fullName>
    </submittedName>
</protein>
<dbReference type="AlphaFoldDB" id="A0AAV4S0Z4"/>
<dbReference type="EMBL" id="BPLQ01007091">
    <property type="protein sequence ID" value="GIY27838.1"/>
    <property type="molecule type" value="Genomic_DNA"/>
</dbReference>
<reference evidence="2 3" key="1">
    <citation type="submission" date="2021-06" db="EMBL/GenBank/DDBJ databases">
        <title>Caerostris darwini draft genome.</title>
        <authorList>
            <person name="Kono N."/>
            <person name="Arakawa K."/>
        </authorList>
    </citation>
    <scope>NUCLEOTIDE SEQUENCE [LARGE SCALE GENOMIC DNA]</scope>
</reference>